<keyword evidence="1" id="KW-0812">Transmembrane</keyword>
<dbReference type="NCBIfam" id="TIGR02893">
    <property type="entry name" value="spore_yabQ"/>
    <property type="match status" value="1"/>
</dbReference>
<dbReference type="KEGG" id="dmt:DESME_00340"/>
<dbReference type="InterPro" id="IPR019074">
    <property type="entry name" value="YabQ"/>
</dbReference>
<keyword evidence="1" id="KW-1133">Transmembrane helix</keyword>
<keyword evidence="1" id="KW-0472">Membrane</keyword>
<evidence type="ECO:0000256" key="1">
    <source>
        <dbReference type="SAM" id="Phobius"/>
    </source>
</evidence>
<sequence>MAGVVVGVCFDFYRSLRRYLRWGRVSTWAGDLLFSLITLVILFRFFQRANALDFRIYILWGSILGLFLYLRLLSRVLIKGYLQLFRLFSYLFWLLRQGLRIPVRGVFILMRPPYALLHWFSFLVYRILEAVLAQPLRQTRARLYNYWNTLFSPRTKG</sequence>
<dbReference type="AlphaFoldDB" id="W0E4R4"/>
<feature type="transmembrane region" description="Helical" evidence="1">
    <location>
        <begin position="52"/>
        <end position="70"/>
    </location>
</feature>
<reference evidence="2 3" key="1">
    <citation type="submission" date="2013-12" db="EMBL/GenBank/DDBJ databases">
        <authorList>
            <consortium name="DOE Joint Genome Institute"/>
            <person name="Smidt H."/>
            <person name="Huntemann M."/>
            <person name="Han J."/>
            <person name="Chen A."/>
            <person name="Kyrpides N."/>
            <person name="Mavromatis K."/>
            <person name="Markowitz V."/>
            <person name="Palaniappan K."/>
            <person name="Ivanova N."/>
            <person name="Schaumberg A."/>
            <person name="Pati A."/>
            <person name="Liolios K."/>
            <person name="Nordberg H.P."/>
            <person name="Cantor M.N."/>
            <person name="Hua S.X."/>
            <person name="Woyke T."/>
        </authorList>
    </citation>
    <scope>NUCLEOTIDE SEQUENCE [LARGE SCALE GENOMIC DNA]</scope>
    <source>
        <strain evidence="3">DSM 15288</strain>
    </source>
</reference>
<organism evidence="2 3">
    <name type="scientific">Desulfitobacterium metallireducens DSM 15288</name>
    <dbReference type="NCBI Taxonomy" id="871968"/>
    <lineage>
        <taxon>Bacteria</taxon>
        <taxon>Bacillati</taxon>
        <taxon>Bacillota</taxon>
        <taxon>Clostridia</taxon>
        <taxon>Eubacteriales</taxon>
        <taxon>Desulfitobacteriaceae</taxon>
        <taxon>Desulfitobacterium</taxon>
    </lineage>
</organism>
<keyword evidence="3" id="KW-1185">Reference proteome</keyword>
<gene>
    <name evidence="2" type="ORF">DESME_00340</name>
</gene>
<dbReference type="Pfam" id="PF09578">
    <property type="entry name" value="Spore_YabQ"/>
    <property type="match status" value="1"/>
</dbReference>
<dbReference type="HOGENOM" id="CLU_113225_2_2_9"/>
<protein>
    <submittedName>
        <fullName evidence="2">Spore cortex biosynthesis protein YabQ</fullName>
    </submittedName>
</protein>
<proteinExistence type="predicted"/>
<feature type="transmembrane region" description="Helical" evidence="1">
    <location>
        <begin position="25"/>
        <end position="46"/>
    </location>
</feature>
<accession>W0E4R4</accession>
<evidence type="ECO:0000313" key="3">
    <source>
        <dbReference type="Proteomes" id="UP000010847"/>
    </source>
</evidence>
<dbReference type="OrthoDB" id="1796604at2"/>
<dbReference type="EMBL" id="CP007032">
    <property type="protein sequence ID" value="AHF05727.1"/>
    <property type="molecule type" value="Genomic_DNA"/>
</dbReference>
<dbReference type="Proteomes" id="UP000010847">
    <property type="component" value="Chromosome"/>
</dbReference>
<dbReference type="eggNOG" id="ENOG50339JQ">
    <property type="taxonomic scope" value="Bacteria"/>
</dbReference>
<dbReference type="STRING" id="871968.DESME_00340"/>
<evidence type="ECO:0000313" key="2">
    <source>
        <dbReference type="EMBL" id="AHF05727.1"/>
    </source>
</evidence>
<name>W0E4R4_9FIRM</name>